<evidence type="ECO:0000256" key="1">
    <source>
        <dbReference type="ARBA" id="ARBA00004571"/>
    </source>
</evidence>
<evidence type="ECO:0000256" key="10">
    <source>
        <dbReference type="SAM" id="SignalP"/>
    </source>
</evidence>
<reference evidence="13" key="2">
    <citation type="submission" date="2020-09" db="EMBL/GenBank/DDBJ databases">
        <authorList>
            <person name="Sun Q."/>
            <person name="Zhou Y."/>
        </authorList>
    </citation>
    <scope>NUCLEOTIDE SEQUENCE</scope>
    <source>
        <strain evidence="13">CGMCC 1.15425</strain>
    </source>
</reference>
<comment type="subcellular location">
    <subcellularLocation>
        <location evidence="1 8">Cell outer membrane</location>
        <topology evidence="1 8">Multi-pass membrane protein</topology>
    </subcellularLocation>
</comment>
<protein>
    <submittedName>
        <fullName evidence="13">TonB-dependent receptor</fullName>
    </submittedName>
</protein>
<dbReference type="OrthoDB" id="176248at2"/>
<feature type="domain" description="TonB-dependent receptor plug" evidence="12">
    <location>
        <begin position="60"/>
        <end position="172"/>
    </location>
</feature>
<name>A0A917LRL2_9GAMM</name>
<evidence type="ECO:0000256" key="3">
    <source>
        <dbReference type="ARBA" id="ARBA00022452"/>
    </source>
</evidence>
<dbReference type="Proteomes" id="UP000627715">
    <property type="component" value="Unassembled WGS sequence"/>
</dbReference>
<keyword evidence="3 8" id="KW-1134">Transmembrane beta strand</keyword>
<evidence type="ECO:0000256" key="8">
    <source>
        <dbReference type="PROSITE-ProRule" id="PRU01360"/>
    </source>
</evidence>
<keyword evidence="4 8" id="KW-0812">Transmembrane</keyword>
<gene>
    <name evidence="13" type="primary">btuB</name>
    <name evidence="13" type="ORF">GCM10011403_08210</name>
</gene>
<dbReference type="Pfam" id="PF07715">
    <property type="entry name" value="Plug"/>
    <property type="match status" value="1"/>
</dbReference>
<dbReference type="InterPro" id="IPR012910">
    <property type="entry name" value="Plug_dom"/>
</dbReference>
<dbReference type="SUPFAM" id="SSF56935">
    <property type="entry name" value="Porins"/>
    <property type="match status" value="1"/>
</dbReference>
<evidence type="ECO:0000256" key="9">
    <source>
        <dbReference type="RuleBase" id="RU003357"/>
    </source>
</evidence>
<keyword evidence="14" id="KW-1185">Reference proteome</keyword>
<evidence type="ECO:0000256" key="6">
    <source>
        <dbReference type="ARBA" id="ARBA00023136"/>
    </source>
</evidence>
<dbReference type="GO" id="GO:0009279">
    <property type="term" value="C:cell outer membrane"/>
    <property type="evidence" value="ECO:0007669"/>
    <property type="project" value="UniProtKB-SubCell"/>
</dbReference>
<evidence type="ECO:0000313" key="14">
    <source>
        <dbReference type="Proteomes" id="UP000627715"/>
    </source>
</evidence>
<dbReference type="RefSeq" id="WP_082866685.1">
    <property type="nucleotide sequence ID" value="NZ_BMIY01000003.1"/>
</dbReference>
<evidence type="ECO:0000256" key="2">
    <source>
        <dbReference type="ARBA" id="ARBA00022448"/>
    </source>
</evidence>
<dbReference type="PANTHER" id="PTHR47234:SF2">
    <property type="entry name" value="TONB-DEPENDENT RECEPTOR"/>
    <property type="match status" value="1"/>
</dbReference>
<evidence type="ECO:0000313" key="13">
    <source>
        <dbReference type="EMBL" id="GGG53408.1"/>
    </source>
</evidence>
<comment type="similarity">
    <text evidence="8 9">Belongs to the TonB-dependent receptor family.</text>
</comment>
<dbReference type="Pfam" id="PF00593">
    <property type="entry name" value="TonB_dep_Rec_b-barrel"/>
    <property type="match status" value="1"/>
</dbReference>
<dbReference type="PROSITE" id="PS52016">
    <property type="entry name" value="TONB_DEPENDENT_REC_3"/>
    <property type="match status" value="1"/>
</dbReference>
<keyword evidence="10" id="KW-0732">Signal</keyword>
<keyword evidence="5 9" id="KW-0798">TonB box</keyword>
<dbReference type="EMBL" id="BMIY01000003">
    <property type="protein sequence ID" value="GGG53408.1"/>
    <property type="molecule type" value="Genomic_DNA"/>
</dbReference>
<dbReference type="InterPro" id="IPR000531">
    <property type="entry name" value="Beta-barrel_TonB"/>
</dbReference>
<dbReference type="Gene3D" id="2.170.130.10">
    <property type="entry name" value="TonB-dependent receptor, plug domain"/>
    <property type="match status" value="1"/>
</dbReference>
<evidence type="ECO:0000256" key="7">
    <source>
        <dbReference type="ARBA" id="ARBA00023237"/>
    </source>
</evidence>
<dbReference type="InterPro" id="IPR037066">
    <property type="entry name" value="Plug_dom_sf"/>
</dbReference>
<keyword evidence="13" id="KW-0675">Receptor</keyword>
<keyword evidence="7 8" id="KW-0998">Cell outer membrane</keyword>
<feature type="chain" id="PRO_5036788256" evidence="10">
    <location>
        <begin position="30"/>
        <end position="1032"/>
    </location>
</feature>
<reference evidence="13" key="1">
    <citation type="journal article" date="2014" name="Int. J. Syst. Evol. Microbiol.">
        <title>Complete genome sequence of Corynebacterium casei LMG S-19264T (=DSM 44701T), isolated from a smear-ripened cheese.</title>
        <authorList>
            <consortium name="US DOE Joint Genome Institute (JGI-PGF)"/>
            <person name="Walter F."/>
            <person name="Albersmeier A."/>
            <person name="Kalinowski J."/>
            <person name="Ruckert C."/>
        </authorList>
    </citation>
    <scope>NUCLEOTIDE SEQUENCE</scope>
    <source>
        <strain evidence="13">CGMCC 1.15425</strain>
    </source>
</reference>
<feature type="signal peptide" evidence="10">
    <location>
        <begin position="1"/>
        <end position="29"/>
    </location>
</feature>
<dbReference type="PANTHER" id="PTHR47234">
    <property type="match status" value="1"/>
</dbReference>
<comment type="caution">
    <text evidence="13">The sequence shown here is derived from an EMBL/GenBank/DDBJ whole genome shotgun (WGS) entry which is preliminary data.</text>
</comment>
<dbReference type="InterPro" id="IPR036942">
    <property type="entry name" value="Beta-barrel_TonB_sf"/>
</dbReference>
<keyword evidence="2 8" id="KW-0813">Transport</keyword>
<evidence type="ECO:0000256" key="5">
    <source>
        <dbReference type="ARBA" id="ARBA00023077"/>
    </source>
</evidence>
<feature type="domain" description="TonB-dependent receptor-like beta-barrel" evidence="11">
    <location>
        <begin position="574"/>
        <end position="994"/>
    </location>
</feature>
<proteinExistence type="inferred from homology"/>
<dbReference type="InterPro" id="IPR039426">
    <property type="entry name" value="TonB-dep_rcpt-like"/>
</dbReference>
<evidence type="ECO:0000259" key="12">
    <source>
        <dbReference type="Pfam" id="PF07715"/>
    </source>
</evidence>
<sequence length="1032" mass="111996">MPRKYEKTRKPFKMKLLSAAVSVSLFPVAAPLVVAQEEPQLEEVVVTGSRITRFEGDFVAPVLSMDAQQMERSGKVNVEDFVSEVAALVGSDGSFEGADEGGAMTGVNALNMRNLGTNRTLVLVNGRRHVSSIASGEPLVDTNTIPTALIERVDVLTGGASAVYGADAVSGAVNFVLKDDFEGFDMRTQGGMADRGDAEDFFASFVWGSNFDDDRGNITASYEFRKQNKLEIFERDFGLENREYLVNNPDEFRQTDDPNVPDRIVAGQRHYIFTSPAGRYDIMGTDATTGEEIAFGDLTLNNMGNTYRLGTPVSGAHYIGEGGDGTPTAYFTNQFLPETEVHSVNMLGRYDLTPTTTAFTELKYVKTDAVSPRNASFTSALELKLDNPFLTDSFQEALAGVNDPTISLARDDIELRSIDDNTRETYRAVAGFRGELTDWLNYEVSANYGRTEVEARISNMRREDRYFAAIDAVIDPATGEPTCRSNLDPSAVPPNDSIVSSWKPEVWGDSANMTFTPGANSGCIPFNPLVDGTPGYFASGNLPDSFPNAAAIDFITGNGVPLVNKGQVTQTVLNGFVSGNTGGVGFSLPAGPIDFVLGGEYREEKIVNDINDISSNENGLTQLSFERDSKSSYDVSEIFTEVSVPVFEDLGPLMQMLRVDGAYRFSDYSTIGQTSAFSVGANWTLNDSIILRGSHGKSVRSPNLEELFEPDNEGSFRPDDVCEQTNLGIQSPTTIANCAAELSALGVDPATFINAYPVGRPGLVGGNPDLSEETSETDTIGVVFTPTFLPNVVATLDYWTISLEDGILYPSDDEIVEQCYSAASLDNQFCDMFTRVSEGVEGVLGVVDALEQRPVNVSQIKTSGIDFSLSYQTDLGYDAGSLSLSFAGTKLEELMTQPTVAPKLVDEVGQVETLLGGQAPEWVFNFDAAWERGPVTVAYGSHYQSGLDRFTADEVSRSPDISEMMGTKDLLVHDIQADYRFNEGLRAYLGVNNLTDELPDRTYLNVPVGARGRYVYMGVSASFESLTGIGLF</sequence>
<accession>A0A917LRL2</accession>
<evidence type="ECO:0000259" key="11">
    <source>
        <dbReference type="Pfam" id="PF00593"/>
    </source>
</evidence>
<dbReference type="Gene3D" id="2.40.170.20">
    <property type="entry name" value="TonB-dependent receptor, beta-barrel domain"/>
    <property type="match status" value="1"/>
</dbReference>
<keyword evidence="6 8" id="KW-0472">Membrane</keyword>
<organism evidence="13 14">
    <name type="scientific">Pseudohongiella nitratireducens</name>
    <dbReference type="NCBI Taxonomy" id="1768907"/>
    <lineage>
        <taxon>Bacteria</taxon>
        <taxon>Pseudomonadati</taxon>
        <taxon>Pseudomonadota</taxon>
        <taxon>Gammaproteobacteria</taxon>
        <taxon>Pseudomonadales</taxon>
        <taxon>Pseudohongiellaceae</taxon>
        <taxon>Pseudohongiella</taxon>
    </lineage>
</organism>
<evidence type="ECO:0000256" key="4">
    <source>
        <dbReference type="ARBA" id="ARBA00022692"/>
    </source>
</evidence>
<dbReference type="AlphaFoldDB" id="A0A917LRL2"/>